<dbReference type="GO" id="GO:0140662">
    <property type="term" value="F:ATP-dependent protein folding chaperone"/>
    <property type="evidence" value="ECO:0007669"/>
    <property type="project" value="InterPro"/>
</dbReference>
<keyword evidence="1" id="KW-0547">Nucleotide-binding</keyword>
<reference evidence="3 4" key="1">
    <citation type="journal article" date="2015" name="Genome Biol. Evol.">
        <title>Comparative Genomics of a Bacterivorous Green Alga Reveals Evolutionary Causalities and Consequences of Phago-Mixotrophic Mode of Nutrition.</title>
        <authorList>
            <person name="Burns J.A."/>
            <person name="Paasch A."/>
            <person name="Narechania A."/>
            <person name="Kim E."/>
        </authorList>
    </citation>
    <scope>NUCLEOTIDE SEQUENCE [LARGE SCALE GENOMIC DNA]</scope>
    <source>
        <strain evidence="3 4">PLY_AMNH</strain>
    </source>
</reference>
<dbReference type="PANTHER" id="PTHR14187:SF5">
    <property type="entry name" value="HEAT SHOCK 70 KDA PROTEIN 12A"/>
    <property type="match status" value="1"/>
</dbReference>
<dbReference type="SUPFAM" id="SSF53067">
    <property type="entry name" value="Actin-like ATPase domain"/>
    <property type="match status" value="2"/>
</dbReference>
<protein>
    <submittedName>
        <fullName evidence="3">Uncharacterized protein</fullName>
    </submittedName>
</protein>
<dbReference type="Gene3D" id="3.30.420.40">
    <property type="match status" value="2"/>
</dbReference>
<comment type="caution">
    <text evidence="3">The sequence shown here is derived from an EMBL/GenBank/DDBJ whole genome shotgun (WGS) entry which is preliminary data.</text>
</comment>
<feature type="non-terminal residue" evidence="3">
    <location>
        <position position="1"/>
    </location>
</feature>
<proteinExistence type="predicted"/>
<dbReference type="Gene3D" id="3.90.640.10">
    <property type="entry name" value="Actin, Chain A, domain 4"/>
    <property type="match status" value="1"/>
</dbReference>
<dbReference type="GO" id="GO:0005524">
    <property type="term" value="F:ATP binding"/>
    <property type="evidence" value="ECO:0007669"/>
    <property type="project" value="UniProtKB-KW"/>
</dbReference>
<evidence type="ECO:0000313" key="3">
    <source>
        <dbReference type="EMBL" id="KAK3247189.1"/>
    </source>
</evidence>
<dbReference type="InterPro" id="IPR043129">
    <property type="entry name" value="ATPase_NBD"/>
</dbReference>
<dbReference type="Pfam" id="PF00012">
    <property type="entry name" value="HSP70"/>
    <property type="match status" value="1"/>
</dbReference>
<evidence type="ECO:0000256" key="1">
    <source>
        <dbReference type="ARBA" id="ARBA00022741"/>
    </source>
</evidence>
<accession>A0AAE0C3P6</accession>
<keyword evidence="4" id="KW-1185">Reference proteome</keyword>
<name>A0AAE0C3P6_9CHLO</name>
<dbReference type="AlphaFoldDB" id="A0AAE0C3P6"/>
<dbReference type="CDD" id="cd10229">
    <property type="entry name" value="ASKHA_NBD_HSP70_HSPA12"/>
    <property type="match status" value="1"/>
</dbReference>
<keyword evidence="2" id="KW-0067">ATP-binding</keyword>
<dbReference type="PANTHER" id="PTHR14187">
    <property type="entry name" value="ALPHA KINASE/ELONGATION FACTOR 2 KINASE"/>
    <property type="match status" value="1"/>
</dbReference>
<evidence type="ECO:0000256" key="2">
    <source>
        <dbReference type="ARBA" id="ARBA00022840"/>
    </source>
</evidence>
<dbReference type="EMBL" id="LGRX02029159">
    <property type="protein sequence ID" value="KAK3247189.1"/>
    <property type="molecule type" value="Genomic_DNA"/>
</dbReference>
<dbReference type="InterPro" id="IPR013126">
    <property type="entry name" value="Hsp_70_fam"/>
</dbReference>
<gene>
    <name evidence="3" type="ORF">CYMTET_43303</name>
</gene>
<dbReference type="Proteomes" id="UP001190700">
    <property type="component" value="Unassembled WGS sequence"/>
</dbReference>
<evidence type="ECO:0000313" key="4">
    <source>
        <dbReference type="Proteomes" id="UP001190700"/>
    </source>
</evidence>
<sequence>DAENIFTCYDWEDAPAPYGKTKTLLAYDQSKEPESWGWPAFSQHARKQGAVRTEMSALCQRFKLHLSQEAIDLPTLPDGVSAEKAISDYLRLLGNFAVEKVKEKTGWGLQHIQWCLTVPAIWDDAAKAAMKRAAQAAGLVHDPLSGTGIGSSHDLLIVLEPEAAALYCEKQSQKLGIGLGNSVMVVDCGGGTVDLVTHKQSEEDPTRLREVARGTGGMCGGTFVDDRFVKFLQNKINKSDKFLEENQQLFVKLMGKWEAAKRSFDGTSDISIDLPSKLERMWVDQLIEEGKAEEAEEVDGLELSVKDLKFIFDPVVDQICLLIQEQREDLKTRGCSSPTSMYLVGGFSESRYLQKRVRETFADCFEHVYTPPQPGSAIVQGAVVFGLNPSKFSSRIARRTYGVDATSTFDELTHDPTKKKWYTDLNRFQCESLFTKYIEKGQEIPCGSVIKHSFKPTSLKQKRVSFTILSTPNKKPKYSDEADVVEEAVLEVPIAGAGLDREIEVEFQFGATTFGVTGTDPLTGKKCDLNLQFNRL</sequence>
<organism evidence="3 4">
    <name type="scientific">Cymbomonas tetramitiformis</name>
    <dbReference type="NCBI Taxonomy" id="36881"/>
    <lineage>
        <taxon>Eukaryota</taxon>
        <taxon>Viridiplantae</taxon>
        <taxon>Chlorophyta</taxon>
        <taxon>Pyramimonadophyceae</taxon>
        <taxon>Pyramimonadales</taxon>
        <taxon>Pyramimonadaceae</taxon>
        <taxon>Cymbomonas</taxon>
    </lineage>
</organism>